<name>A0A848B3J5_9BACT</name>
<proteinExistence type="predicted"/>
<comment type="caution">
    <text evidence="1">The sequence shown here is derived from an EMBL/GenBank/DDBJ whole genome shotgun (WGS) entry which is preliminary data.</text>
</comment>
<dbReference type="Proteomes" id="UP000576225">
    <property type="component" value="Unassembled WGS sequence"/>
</dbReference>
<gene>
    <name evidence="1" type="ORF">HF882_22465</name>
</gene>
<evidence type="ECO:0000313" key="2">
    <source>
        <dbReference type="Proteomes" id="UP000576225"/>
    </source>
</evidence>
<evidence type="ECO:0000313" key="1">
    <source>
        <dbReference type="EMBL" id="NMD89353.1"/>
    </source>
</evidence>
<dbReference type="RefSeq" id="WP_168964254.1">
    <property type="nucleotide sequence ID" value="NZ_JABAEW010000109.1"/>
</dbReference>
<accession>A0A848B3J5</accession>
<organism evidence="1 2">
    <name type="scientific">Victivallis vadensis</name>
    <dbReference type="NCBI Taxonomy" id="172901"/>
    <lineage>
        <taxon>Bacteria</taxon>
        <taxon>Pseudomonadati</taxon>
        <taxon>Lentisphaerota</taxon>
        <taxon>Lentisphaeria</taxon>
        <taxon>Victivallales</taxon>
        <taxon>Victivallaceae</taxon>
        <taxon>Victivallis</taxon>
    </lineage>
</organism>
<dbReference type="EMBL" id="JABAEW010000109">
    <property type="protein sequence ID" value="NMD89353.1"/>
    <property type="molecule type" value="Genomic_DNA"/>
</dbReference>
<protein>
    <submittedName>
        <fullName evidence="1">Uncharacterized protein</fullName>
    </submittedName>
</protein>
<dbReference type="AlphaFoldDB" id="A0A848B3J5"/>
<reference evidence="1 2" key="1">
    <citation type="submission" date="2020-04" db="EMBL/GenBank/DDBJ databases">
        <authorList>
            <person name="Hitch T.C.A."/>
            <person name="Wylensek D."/>
            <person name="Clavel T."/>
        </authorList>
    </citation>
    <scope>NUCLEOTIDE SEQUENCE [LARGE SCALE GENOMIC DNA]</scope>
    <source>
        <strain evidence="1 2">COR2-253-APC-1A</strain>
    </source>
</reference>
<sequence length="143" mass="16081">MKTDLKRRVKAAFERAICEAGNMARLGEKTGLPYSVINKLNSGQSQIGRMSLDTLERLFPELTVYFFRDELPPQNIVKRNTVEAGGKITGKIVQNGSLREAAAVPAESGSLLDLKELERKIRKSNTLTPEERLKFLDFLDEEL</sequence>